<evidence type="ECO:0000256" key="2">
    <source>
        <dbReference type="ARBA" id="ARBA00020570"/>
    </source>
</evidence>
<dbReference type="GO" id="GO:0015035">
    <property type="term" value="F:protein-disulfide reductase activity"/>
    <property type="evidence" value="ECO:0007669"/>
    <property type="project" value="UniProtKB-UniRule"/>
</dbReference>
<protein>
    <recommendedName>
        <fullName evidence="2 7">Thioredoxin</fullName>
    </recommendedName>
</protein>
<keyword evidence="13" id="KW-1185">Reference proteome</keyword>
<sequence>MALELNGANFENEVLKSDIPVLVDFWAAWCGPCRAIAPIIEQLSTEYAGKVKIAKVNVDDNRDLAQQFGVMSIPTLIMFKDGQKVDQVIGFTSKADLEKKLEALL</sequence>
<dbReference type="RefSeq" id="WP_077713355.1">
    <property type="nucleotide sequence ID" value="NZ_CP019698.1"/>
</dbReference>
<evidence type="ECO:0000256" key="9">
    <source>
        <dbReference type="PIRSR" id="PIRSR000077-1"/>
    </source>
</evidence>
<gene>
    <name evidence="12" type="ORF">B0537_04370</name>
</gene>
<keyword evidence="6 10" id="KW-0676">Redox-active center</keyword>
<feature type="site" description="Contributes to redox potential value" evidence="9">
    <location>
        <position position="31"/>
    </location>
</feature>
<evidence type="ECO:0000256" key="1">
    <source>
        <dbReference type="ARBA" id="ARBA00008987"/>
    </source>
</evidence>
<dbReference type="KEGG" id="dfg:B0537_04370"/>
<dbReference type="PRINTS" id="PR00421">
    <property type="entry name" value="THIOREDOXIN"/>
</dbReference>
<dbReference type="PIRSF" id="PIRSF000077">
    <property type="entry name" value="Thioredoxin"/>
    <property type="match status" value="1"/>
</dbReference>
<dbReference type="Pfam" id="PF00085">
    <property type="entry name" value="Thioredoxin"/>
    <property type="match status" value="1"/>
</dbReference>
<dbReference type="SUPFAM" id="SSF52833">
    <property type="entry name" value="Thioredoxin-like"/>
    <property type="match status" value="1"/>
</dbReference>
<feature type="disulfide bond" description="Redox-active" evidence="10">
    <location>
        <begin position="30"/>
        <end position="33"/>
    </location>
</feature>
<dbReference type="InterPro" id="IPR017937">
    <property type="entry name" value="Thioredoxin_CS"/>
</dbReference>
<name>A0A1S6IUD8_9FIRM</name>
<dbReference type="EMBL" id="CP019698">
    <property type="protein sequence ID" value="AQS58392.1"/>
    <property type="molecule type" value="Genomic_DNA"/>
</dbReference>
<feature type="site" description="Contributes to redox potential value" evidence="9">
    <location>
        <position position="32"/>
    </location>
</feature>
<dbReference type="PANTHER" id="PTHR45663">
    <property type="entry name" value="GEO12009P1"/>
    <property type="match status" value="1"/>
</dbReference>
<dbReference type="OrthoDB" id="9790390at2"/>
<keyword evidence="3" id="KW-0813">Transport</keyword>
<dbReference type="GO" id="GO:0005829">
    <property type="term" value="C:cytosol"/>
    <property type="evidence" value="ECO:0007669"/>
    <property type="project" value="TreeGrafter"/>
</dbReference>
<feature type="domain" description="Thioredoxin" evidence="11">
    <location>
        <begin position="1"/>
        <end position="105"/>
    </location>
</feature>
<evidence type="ECO:0000259" key="11">
    <source>
        <dbReference type="PROSITE" id="PS51352"/>
    </source>
</evidence>
<dbReference type="AlphaFoldDB" id="A0A1S6IUD8"/>
<dbReference type="Gene3D" id="3.40.30.10">
    <property type="entry name" value="Glutaredoxin"/>
    <property type="match status" value="1"/>
</dbReference>
<dbReference type="InterPro" id="IPR013766">
    <property type="entry name" value="Thioredoxin_domain"/>
</dbReference>
<dbReference type="CDD" id="cd02947">
    <property type="entry name" value="TRX_family"/>
    <property type="match status" value="1"/>
</dbReference>
<evidence type="ECO:0000256" key="5">
    <source>
        <dbReference type="ARBA" id="ARBA00023157"/>
    </source>
</evidence>
<comment type="similarity">
    <text evidence="1 8">Belongs to the thioredoxin family.</text>
</comment>
<keyword evidence="4" id="KW-0249">Electron transport</keyword>
<evidence type="ECO:0000313" key="13">
    <source>
        <dbReference type="Proteomes" id="UP000189464"/>
    </source>
</evidence>
<feature type="active site" description="Nucleophile" evidence="9">
    <location>
        <position position="30"/>
    </location>
</feature>
<evidence type="ECO:0000313" key="12">
    <source>
        <dbReference type="EMBL" id="AQS58392.1"/>
    </source>
</evidence>
<accession>A0A1S6IUD8</accession>
<dbReference type="PANTHER" id="PTHR45663:SF11">
    <property type="entry name" value="GEO12009P1"/>
    <property type="match status" value="1"/>
</dbReference>
<keyword evidence="5 10" id="KW-1015">Disulfide bond</keyword>
<dbReference type="NCBIfam" id="TIGR01068">
    <property type="entry name" value="thioredoxin"/>
    <property type="match status" value="1"/>
</dbReference>
<dbReference type="STRING" id="1833852.B0537_04370"/>
<evidence type="ECO:0000256" key="8">
    <source>
        <dbReference type="PIRNR" id="PIRNR000077"/>
    </source>
</evidence>
<dbReference type="PROSITE" id="PS51352">
    <property type="entry name" value="THIOREDOXIN_2"/>
    <property type="match status" value="1"/>
</dbReference>
<dbReference type="PROSITE" id="PS00194">
    <property type="entry name" value="THIOREDOXIN_1"/>
    <property type="match status" value="1"/>
</dbReference>
<evidence type="ECO:0000256" key="7">
    <source>
        <dbReference type="NCBIfam" id="TIGR01068"/>
    </source>
</evidence>
<evidence type="ECO:0000256" key="6">
    <source>
        <dbReference type="ARBA" id="ARBA00023284"/>
    </source>
</evidence>
<reference evidence="12 13" key="1">
    <citation type="journal article" date="2016" name="Int. J. Syst. Evol. Microbiol.">
        <title>Desulfotomaculum ferrireducens sp. nov., a moderately thermophilic sulfate-reducing and dissimilatory Fe(III)-reducing bacterium isolated from compost.</title>
        <authorList>
            <person name="Yang G."/>
            <person name="Guo J."/>
            <person name="Zhuang L."/>
            <person name="Yuan Y."/>
            <person name="Zhou S."/>
        </authorList>
    </citation>
    <scope>NUCLEOTIDE SEQUENCE [LARGE SCALE GENOMIC DNA]</scope>
    <source>
        <strain evidence="12 13">GSS09</strain>
    </source>
</reference>
<feature type="site" description="Deprotonates C-terminal active site Cys" evidence="9">
    <location>
        <position position="24"/>
    </location>
</feature>
<dbReference type="InterPro" id="IPR005746">
    <property type="entry name" value="Thioredoxin"/>
</dbReference>
<organism evidence="12 13">
    <name type="scientific">Desulforamulus ferrireducens</name>
    <dbReference type="NCBI Taxonomy" id="1833852"/>
    <lineage>
        <taxon>Bacteria</taxon>
        <taxon>Bacillati</taxon>
        <taxon>Bacillota</taxon>
        <taxon>Clostridia</taxon>
        <taxon>Eubacteriales</taxon>
        <taxon>Peptococcaceae</taxon>
        <taxon>Desulforamulus</taxon>
    </lineage>
</organism>
<evidence type="ECO:0000256" key="4">
    <source>
        <dbReference type="ARBA" id="ARBA00022982"/>
    </source>
</evidence>
<dbReference type="InterPro" id="IPR036249">
    <property type="entry name" value="Thioredoxin-like_sf"/>
</dbReference>
<evidence type="ECO:0000256" key="3">
    <source>
        <dbReference type="ARBA" id="ARBA00022448"/>
    </source>
</evidence>
<proteinExistence type="inferred from homology"/>
<dbReference type="FunFam" id="3.40.30.10:FF:000001">
    <property type="entry name" value="Thioredoxin"/>
    <property type="match status" value="1"/>
</dbReference>
<feature type="active site" description="Nucleophile" evidence="9">
    <location>
        <position position="33"/>
    </location>
</feature>
<dbReference type="GO" id="GO:0045454">
    <property type="term" value="P:cell redox homeostasis"/>
    <property type="evidence" value="ECO:0007669"/>
    <property type="project" value="TreeGrafter"/>
</dbReference>
<evidence type="ECO:0000256" key="10">
    <source>
        <dbReference type="PIRSR" id="PIRSR000077-4"/>
    </source>
</evidence>
<dbReference type="Proteomes" id="UP000189464">
    <property type="component" value="Chromosome"/>
</dbReference>